<name>A0ABY5GUV1_9GAMM</name>
<keyword evidence="3" id="KW-1185">Reference proteome</keyword>
<gene>
    <name evidence="2" type="ORF">KDX31_00395</name>
</gene>
<dbReference type="EMBL" id="CP073344">
    <property type="protein sequence ID" value="UTW03549.1"/>
    <property type="molecule type" value="Genomic_DNA"/>
</dbReference>
<protein>
    <submittedName>
        <fullName evidence="2">Uncharacterized protein</fullName>
    </submittedName>
</protein>
<evidence type="ECO:0000256" key="1">
    <source>
        <dbReference type="SAM" id="SignalP"/>
    </source>
</evidence>
<dbReference type="Proteomes" id="UP001059950">
    <property type="component" value="Chromosome"/>
</dbReference>
<accession>A0ABY5GUV1</accession>
<proteinExistence type="predicted"/>
<reference evidence="2" key="1">
    <citation type="submission" date="2021-04" db="EMBL/GenBank/DDBJ databases">
        <title>Oceanospirillales bacteria with DddD are important DMSP degraders in coastal seawater.</title>
        <authorList>
            <person name="Liu J."/>
        </authorList>
    </citation>
    <scope>NUCLEOTIDE SEQUENCE</scope>
    <source>
        <strain evidence="2">GY6</strain>
    </source>
</reference>
<evidence type="ECO:0000313" key="2">
    <source>
        <dbReference type="EMBL" id="UTW03549.1"/>
    </source>
</evidence>
<keyword evidence="1" id="KW-0732">Signal</keyword>
<evidence type="ECO:0000313" key="3">
    <source>
        <dbReference type="Proteomes" id="UP001059950"/>
    </source>
</evidence>
<feature type="chain" id="PRO_5045700575" evidence="1">
    <location>
        <begin position="27"/>
        <end position="82"/>
    </location>
</feature>
<sequence length="82" mass="9113">MIRSVRLIVLSFILAASPLSSFNSVADSAVSAAASPGVLSCMTRGLLPDFTRYSQEPLWRQTSLFPRWNDTYVVVFEQKMLA</sequence>
<feature type="signal peptide" evidence="1">
    <location>
        <begin position="1"/>
        <end position="26"/>
    </location>
</feature>
<organism evidence="2 3">
    <name type="scientific">Amphritea atlantica</name>
    <dbReference type="NCBI Taxonomy" id="355243"/>
    <lineage>
        <taxon>Bacteria</taxon>
        <taxon>Pseudomonadati</taxon>
        <taxon>Pseudomonadota</taxon>
        <taxon>Gammaproteobacteria</taxon>
        <taxon>Oceanospirillales</taxon>
        <taxon>Oceanospirillaceae</taxon>
        <taxon>Amphritea</taxon>
    </lineage>
</organism>